<dbReference type="EMBL" id="CALTRL010001378">
    <property type="protein sequence ID" value="CAH7672264.1"/>
    <property type="molecule type" value="Genomic_DNA"/>
</dbReference>
<name>A0AAV0AS70_PHAPC</name>
<protein>
    <submittedName>
        <fullName evidence="1">Expressed protein</fullName>
    </submittedName>
</protein>
<organism evidence="1 2">
    <name type="scientific">Phakopsora pachyrhizi</name>
    <name type="common">Asian soybean rust disease fungus</name>
    <dbReference type="NCBI Taxonomy" id="170000"/>
    <lineage>
        <taxon>Eukaryota</taxon>
        <taxon>Fungi</taxon>
        <taxon>Dikarya</taxon>
        <taxon>Basidiomycota</taxon>
        <taxon>Pucciniomycotina</taxon>
        <taxon>Pucciniomycetes</taxon>
        <taxon>Pucciniales</taxon>
        <taxon>Phakopsoraceae</taxon>
        <taxon>Phakopsora</taxon>
    </lineage>
</organism>
<dbReference type="Proteomes" id="UP001153365">
    <property type="component" value="Unassembled WGS sequence"/>
</dbReference>
<dbReference type="AlphaFoldDB" id="A0AAV0AS70"/>
<sequence length="52" mass="5765">HRVRFECHPNDADRSGISQPGTIVDKVIGDPFLYNLLFQSQASLNGTSCCTR</sequence>
<proteinExistence type="predicted"/>
<dbReference type="GO" id="GO:0003676">
    <property type="term" value="F:nucleic acid binding"/>
    <property type="evidence" value="ECO:0007669"/>
    <property type="project" value="InterPro"/>
</dbReference>
<dbReference type="InterPro" id="IPR036397">
    <property type="entry name" value="RNaseH_sf"/>
</dbReference>
<reference evidence="1" key="1">
    <citation type="submission" date="2022-06" db="EMBL/GenBank/DDBJ databases">
        <authorList>
            <consortium name="SYNGENTA / RWTH Aachen University"/>
        </authorList>
    </citation>
    <scope>NUCLEOTIDE SEQUENCE</scope>
</reference>
<gene>
    <name evidence="1" type="ORF">PPACK8108_LOCUS7071</name>
</gene>
<comment type="caution">
    <text evidence="1">The sequence shown here is derived from an EMBL/GenBank/DDBJ whole genome shotgun (WGS) entry which is preliminary data.</text>
</comment>
<feature type="non-terminal residue" evidence="1">
    <location>
        <position position="1"/>
    </location>
</feature>
<dbReference type="Gene3D" id="3.30.420.10">
    <property type="entry name" value="Ribonuclease H-like superfamily/Ribonuclease H"/>
    <property type="match status" value="1"/>
</dbReference>
<accession>A0AAV0AS70</accession>
<evidence type="ECO:0000313" key="2">
    <source>
        <dbReference type="Proteomes" id="UP001153365"/>
    </source>
</evidence>
<evidence type="ECO:0000313" key="1">
    <source>
        <dbReference type="EMBL" id="CAH7672264.1"/>
    </source>
</evidence>
<keyword evidence="2" id="KW-1185">Reference proteome</keyword>